<accession>A0A9D4ZQH2</accession>
<keyword evidence="2" id="KW-1185">Reference proteome</keyword>
<sequence>MLRFGAQLDVLGNYEPLIHPSTIADVVHAHPRQNFNNVFADTLIQEANTKRYCTGVRLLKPGQIDTIRKNPVMRAYDGW</sequence>
<organism evidence="1 2">
    <name type="scientific">Adiantum capillus-veneris</name>
    <name type="common">Maidenhair fern</name>
    <dbReference type="NCBI Taxonomy" id="13818"/>
    <lineage>
        <taxon>Eukaryota</taxon>
        <taxon>Viridiplantae</taxon>
        <taxon>Streptophyta</taxon>
        <taxon>Embryophyta</taxon>
        <taxon>Tracheophyta</taxon>
        <taxon>Polypodiopsida</taxon>
        <taxon>Polypodiidae</taxon>
        <taxon>Polypodiales</taxon>
        <taxon>Pteridineae</taxon>
        <taxon>Pteridaceae</taxon>
        <taxon>Vittarioideae</taxon>
        <taxon>Adiantum</taxon>
    </lineage>
</organism>
<dbReference type="OrthoDB" id="409121at2759"/>
<name>A0A9D4ZQH2_ADICA</name>
<protein>
    <submittedName>
        <fullName evidence="1">Uncharacterized protein</fullName>
    </submittedName>
</protein>
<gene>
    <name evidence="1" type="ORF">GOP47_0000177</name>
</gene>
<proteinExistence type="predicted"/>
<evidence type="ECO:0000313" key="1">
    <source>
        <dbReference type="EMBL" id="KAI5084008.1"/>
    </source>
</evidence>
<dbReference type="Proteomes" id="UP000886520">
    <property type="component" value="Chromosome 1"/>
</dbReference>
<dbReference type="EMBL" id="JABFUD020000001">
    <property type="protein sequence ID" value="KAI5084008.1"/>
    <property type="molecule type" value="Genomic_DNA"/>
</dbReference>
<evidence type="ECO:0000313" key="2">
    <source>
        <dbReference type="Proteomes" id="UP000886520"/>
    </source>
</evidence>
<reference evidence="1" key="1">
    <citation type="submission" date="2021-01" db="EMBL/GenBank/DDBJ databases">
        <title>Adiantum capillus-veneris genome.</title>
        <authorList>
            <person name="Fang Y."/>
            <person name="Liao Q."/>
        </authorList>
    </citation>
    <scope>NUCLEOTIDE SEQUENCE</scope>
    <source>
        <strain evidence="1">H3</strain>
        <tissue evidence="1">Leaf</tissue>
    </source>
</reference>
<comment type="caution">
    <text evidence="1">The sequence shown here is derived from an EMBL/GenBank/DDBJ whole genome shotgun (WGS) entry which is preliminary data.</text>
</comment>
<dbReference type="AlphaFoldDB" id="A0A9D4ZQH2"/>